<dbReference type="GO" id="GO:0004089">
    <property type="term" value="F:carbonate dehydratase activity"/>
    <property type="evidence" value="ECO:0007669"/>
    <property type="project" value="UniProtKB-UniRule"/>
</dbReference>
<feature type="binding site" evidence="4">
    <location>
        <position position="92"/>
    </location>
    <ligand>
        <name>Zn(2+)</name>
        <dbReference type="ChEBI" id="CHEBI:29105"/>
    </ligand>
</feature>
<proteinExistence type="inferred from homology"/>
<sequence length="170" mass="18490">MSAIQQNIEAASASYSASFTKGDLELPPARKYLVLTCMDARIDPAQAFGIELGDAHVIRNAGASALEALRSIIISQQLLGTNEIVLVKHTGCGMLTFNNDDAFDIVERNLGQAAVEELKESKIDFLPFPDLEQAVYNDVAFLKASTLVPDSVEISGWIYEVETGRTNRVV</sequence>
<keyword evidence="7" id="KW-1185">Reference proteome</keyword>
<dbReference type="SMART" id="SM00947">
    <property type="entry name" value="Pro_CA"/>
    <property type="match status" value="1"/>
</dbReference>
<keyword evidence="3 4" id="KW-0862">Zinc</keyword>
<dbReference type="Gene3D" id="3.40.1050.10">
    <property type="entry name" value="Carbonic anhydrase"/>
    <property type="match status" value="1"/>
</dbReference>
<accession>A0AAN7HID5</accession>
<dbReference type="PANTHER" id="PTHR43175">
    <property type="entry name" value="CARBONIC ANHYDRASE"/>
    <property type="match status" value="1"/>
</dbReference>
<dbReference type="EC" id="4.2.1.1" evidence="5"/>
<comment type="function">
    <text evidence="5">Reversible hydration of carbon dioxide.</text>
</comment>
<evidence type="ECO:0000313" key="6">
    <source>
        <dbReference type="EMBL" id="KAK4246707.1"/>
    </source>
</evidence>
<feature type="binding site" evidence="4">
    <location>
        <position position="37"/>
    </location>
    <ligand>
        <name>Zn(2+)</name>
        <dbReference type="ChEBI" id="CHEBI:29105"/>
    </ligand>
</feature>
<protein>
    <recommendedName>
        <fullName evidence="5">Carbonic anhydrase</fullName>
        <ecNumber evidence="5">4.2.1.1</ecNumber>
    </recommendedName>
    <alternativeName>
        <fullName evidence="5">Carbonate dehydratase</fullName>
    </alternativeName>
</protein>
<dbReference type="CDD" id="cd03379">
    <property type="entry name" value="beta_CA_cladeD"/>
    <property type="match status" value="1"/>
</dbReference>
<reference evidence="6" key="2">
    <citation type="submission" date="2023-05" db="EMBL/GenBank/DDBJ databases">
        <authorList>
            <consortium name="Lawrence Berkeley National Laboratory"/>
            <person name="Steindorff A."/>
            <person name="Hensen N."/>
            <person name="Bonometti L."/>
            <person name="Westerberg I."/>
            <person name="Brannstrom I.O."/>
            <person name="Guillou S."/>
            <person name="Cros-Aarteil S."/>
            <person name="Calhoun S."/>
            <person name="Haridas S."/>
            <person name="Kuo A."/>
            <person name="Mondo S."/>
            <person name="Pangilinan J."/>
            <person name="Riley R."/>
            <person name="Labutti K."/>
            <person name="Andreopoulos B."/>
            <person name="Lipzen A."/>
            <person name="Chen C."/>
            <person name="Yanf M."/>
            <person name="Daum C."/>
            <person name="Ng V."/>
            <person name="Clum A."/>
            <person name="Ohm R."/>
            <person name="Martin F."/>
            <person name="Silar P."/>
            <person name="Natvig D."/>
            <person name="Lalanne C."/>
            <person name="Gautier V."/>
            <person name="Ament-Velasquez S.L."/>
            <person name="Kruys A."/>
            <person name="Hutchinson M.I."/>
            <person name="Powell A.J."/>
            <person name="Barry K."/>
            <person name="Miller A.N."/>
            <person name="Grigoriev I.V."/>
            <person name="Debuchy R."/>
            <person name="Gladieux P."/>
            <person name="Thoren M.H."/>
            <person name="Johannesson H."/>
        </authorList>
    </citation>
    <scope>NUCLEOTIDE SEQUENCE</scope>
    <source>
        <strain evidence="6">CBS 359.72</strain>
    </source>
</reference>
<dbReference type="PANTHER" id="PTHR43175:SF3">
    <property type="entry name" value="CARBON DISULFIDE HYDROLASE"/>
    <property type="match status" value="1"/>
</dbReference>
<dbReference type="AlphaFoldDB" id="A0AAN7HID5"/>
<reference evidence="6" key="1">
    <citation type="journal article" date="2023" name="Mol. Phylogenet. Evol.">
        <title>Genome-scale phylogeny and comparative genomics of the fungal order Sordariales.</title>
        <authorList>
            <person name="Hensen N."/>
            <person name="Bonometti L."/>
            <person name="Westerberg I."/>
            <person name="Brannstrom I.O."/>
            <person name="Guillou S."/>
            <person name="Cros-Aarteil S."/>
            <person name="Calhoun S."/>
            <person name="Haridas S."/>
            <person name="Kuo A."/>
            <person name="Mondo S."/>
            <person name="Pangilinan J."/>
            <person name="Riley R."/>
            <person name="LaButti K."/>
            <person name="Andreopoulos B."/>
            <person name="Lipzen A."/>
            <person name="Chen C."/>
            <person name="Yan M."/>
            <person name="Daum C."/>
            <person name="Ng V."/>
            <person name="Clum A."/>
            <person name="Steindorff A."/>
            <person name="Ohm R.A."/>
            <person name="Martin F."/>
            <person name="Silar P."/>
            <person name="Natvig D.O."/>
            <person name="Lalanne C."/>
            <person name="Gautier V."/>
            <person name="Ament-Velasquez S.L."/>
            <person name="Kruys A."/>
            <person name="Hutchinson M.I."/>
            <person name="Powell A.J."/>
            <person name="Barry K."/>
            <person name="Miller A.N."/>
            <person name="Grigoriev I.V."/>
            <person name="Debuchy R."/>
            <person name="Gladieux P."/>
            <person name="Hiltunen Thoren M."/>
            <person name="Johannesson H."/>
        </authorList>
    </citation>
    <scope>NUCLEOTIDE SEQUENCE</scope>
    <source>
        <strain evidence="6">CBS 359.72</strain>
    </source>
</reference>
<dbReference type="InterPro" id="IPR036874">
    <property type="entry name" value="Carbonic_anhydrase_sf"/>
</dbReference>
<evidence type="ECO:0000256" key="4">
    <source>
        <dbReference type="PIRSR" id="PIRSR601765-1"/>
    </source>
</evidence>
<evidence type="ECO:0000256" key="2">
    <source>
        <dbReference type="ARBA" id="ARBA00022723"/>
    </source>
</evidence>
<feature type="binding site" evidence="4">
    <location>
        <position position="89"/>
    </location>
    <ligand>
        <name>Zn(2+)</name>
        <dbReference type="ChEBI" id="CHEBI:29105"/>
    </ligand>
</feature>
<evidence type="ECO:0000256" key="1">
    <source>
        <dbReference type="ARBA" id="ARBA00006217"/>
    </source>
</evidence>
<keyword evidence="2 4" id="KW-0479">Metal-binding</keyword>
<evidence type="ECO:0000256" key="5">
    <source>
        <dbReference type="RuleBase" id="RU003956"/>
    </source>
</evidence>
<gene>
    <name evidence="6" type="ORF">C7999DRAFT_15185</name>
</gene>
<name>A0AAN7HID5_9PEZI</name>
<comment type="catalytic activity">
    <reaction evidence="5">
        <text>hydrogencarbonate + H(+) = CO2 + H2O</text>
        <dbReference type="Rhea" id="RHEA:10748"/>
        <dbReference type="ChEBI" id="CHEBI:15377"/>
        <dbReference type="ChEBI" id="CHEBI:15378"/>
        <dbReference type="ChEBI" id="CHEBI:16526"/>
        <dbReference type="ChEBI" id="CHEBI:17544"/>
        <dbReference type="EC" id="4.2.1.1"/>
    </reaction>
</comment>
<organism evidence="6 7">
    <name type="scientific">Corynascus novoguineensis</name>
    <dbReference type="NCBI Taxonomy" id="1126955"/>
    <lineage>
        <taxon>Eukaryota</taxon>
        <taxon>Fungi</taxon>
        <taxon>Dikarya</taxon>
        <taxon>Ascomycota</taxon>
        <taxon>Pezizomycotina</taxon>
        <taxon>Sordariomycetes</taxon>
        <taxon>Sordariomycetidae</taxon>
        <taxon>Sordariales</taxon>
        <taxon>Chaetomiaceae</taxon>
        <taxon>Corynascus</taxon>
    </lineage>
</organism>
<dbReference type="SUPFAM" id="SSF53056">
    <property type="entry name" value="beta-carbonic anhydrase, cab"/>
    <property type="match status" value="1"/>
</dbReference>
<comment type="cofactor">
    <cofactor evidence="4">
        <name>Zn(2+)</name>
        <dbReference type="ChEBI" id="CHEBI:29105"/>
    </cofactor>
    <text evidence="4">Binds 1 zinc ion per subunit.</text>
</comment>
<dbReference type="GO" id="GO:0008270">
    <property type="term" value="F:zinc ion binding"/>
    <property type="evidence" value="ECO:0007669"/>
    <property type="project" value="UniProtKB-UniRule"/>
</dbReference>
<dbReference type="InterPro" id="IPR001765">
    <property type="entry name" value="Carbonic_anhydrase"/>
</dbReference>
<feature type="binding site" evidence="4">
    <location>
        <position position="39"/>
    </location>
    <ligand>
        <name>Zn(2+)</name>
        <dbReference type="ChEBI" id="CHEBI:29105"/>
    </ligand>
</feature>
<evidence type="ECO:0000313" key="7">
    <source>
        <dbReference type="Proteomes" id="UP001303647"/>
    </source>
</evidence>
<comment type="caution">
    <text evidence="6">The sequence shown here is derived from an EMBL/GenBank/DDBJ whole genome shotgun (WGS) entry which is preliminary data.</text>
</comment>
<dbReference type="Pfam" id="PF00484">
    <property type="entry name" value="Pro_CA"/>
    <property type="match status" value="1"/>
</dbReference>
<comment type="similarity">
    <text evidence="1 5">Belongs to the beta-class carbonic anhydrase family.</text>
</comment>
<dbReference type="Proteomes" id="UP001303647">
    <property type="component" value="Unassembled WGS sequence"/>
</dbReference>
<dbReference type="EMBL" id="MU857668">
    <property type="protein sequence ID" value="KAK4246707.1"/>
    <property type="molecule type" value="Genomic_DNA"/>
</dbReference>
<evidence type="ECO:0000256" key="3">
    <source>
        <dbReference type="ARBA" id="ARBA00022833"/>
    </source>
</evidence>
<keyword evidence="5" id="KW-0456">Lyase</keyword>